<evidence type="ECO:0000313" key="11">
    <source>
        <dbReference type="EMBL" id="KAL0146563.1"/>
    </source>
</evidence>
<keyword evidence="5" id="KW-0547">Nucleotide-binding</keyword>
<dbReference type="InterPro" id="IPR000719">
    <property type="entry name" value="Prot_kinase_dom"/>
</dbReference>
<comment type="caution">
    <text evidence="11">The sequence shown here is derived from an EMBL/GenBank/DDBJ whole genome shotgun (WGS) entry which is preliminary data.</text>
</comment>
<evidence type="ECO:0000256" key="2">
    <source>
        <dbReference type="ARBA" id="ARBA00012513"/>
    </source>
</evidence>
<keyword evidence="4" id="KW-0808">Transferase</keyword>
<keyword evidence="12" id="KW-1185">Reference proteome</keyword>
<comment type="similarity">
    <text evidence="1">Belongs to the protein kinase superfamily. CAMK Ser/Thr protein kinase family. PIM subfamily.</text>
</comment>
<evidence type="ECO:0000256" key="9">
    <source>
        <dbReference type="ARBA" id="ARBA00048679"/>
    </source>
</evidence>
<dbReference type="Pfam" id="PF00069">
    <property type="entry name" value="Pkinase"/>
    <property type="match status" value="1"/>
</dbReference>
<dbReference type="SMART" id="SM00220">
    <property type="entry name" value="S_TKc"/>
    <property type="match status" value="1"/>
</dbReference>
<keyword evidence="6" id="KW-0418">Kinase</keyword>
<dbReference type="EC" id="2.7.11.1" evidence="2"/>
<dbReference type="Gene3D" id="1.10.510.10">
    <property type="entry name" value="Transferase(Phosphotransferase) domain 1"/>
    <property type="match status" value="1"/>
</dbReference>
<evidence type="ECO:0000256" key="5">
    <source>
        <dbReference type="ARBA" id="ARBA00022741"/>
    </source>
</evidence>
<dbReference type="PANTHER" id="PTHR22984:SF11">
    <property type="entry name" value="AURORA KINASE-RELATED"/>
    <property type="match status" value="1"/>
</dbReference>
<evidence type="ECO:0000256" key="6">
    <source>
        <dbReference type="ARBA" id="ARBA00022777"/>
    </source>
</evidence>
<feature type="non-terminal residue" evidence="11">
    <location>
        <position position="140"/>
    </location>
</feature>
<reference evidence="11 12" key="1">
    <citation type="submission" date="2024-05" db="EMBL/GenBank/DDBJ databases">
        <title>Genome sequencing and assembly of Indian major carp, Cirrhinus mrigala (Hamilton, 1822).</title>
        <authorList>
            <person name="Mohindra V."/>
            <person name="Chowdhury L.M."/>
            <person name="Lal K."/>
            <person name="Jena J.K."/>
        </authorList>
    </citation>
    <scope>NUCLEOTIDE SEQUENCE [LARGE SCALE GENOMIC DNA]</scope>
    <source>
        <strain evidence="11">CM1030</strain>
        <tissue evidence="11">Blood</tissue>
    </source>
</reference>
<evidence type="ECO:0000313" key="12">
    <source>
        <dbReference type="Proteomes" id="UP001529510"/>
    </source>
</evidence>
<dbReference type="Proteomes" id="UP001529510">
    <property type="component" value="Unassembled WGS sequence"/>
</dbReference>
<dbReference type="GO" id="GO:0005524">
    <property type="term" value="F:ATP binding"/>
    <property type="evidence" value="ECO:0007669"/>
    <property type="project" value="UniProtKB-KW"/>
</dbReference>
<comment type="catalytic activity">
    <reaction evidence="9">
        <text>L-seryl-[protein] + ATP = O-phospho-L-seryl-[protein] + ADP + H(+)</text>
        <dbReference type="Rhea" id="RHEA:17989"/>
        <dbReference type="Rhea" id="RHEA-COMP:9863"/>
        <dbReference type="Rhea" id="RHEA-COMP:11604"/>
        <dbReference type="ChEBI" id="CHEBI:15378"/>
        <dbReference type="ChEBI" id="CHEBI:29999"/>
        <dbReference type="ChEBI" id="CHEBI:30616"/>
        <dbReference type="ChEBI" id="CHEBI:83421"/>
        <dbReference type="ChEBI" id="CHEBI:456216"/>
        <dbReference type="EC" id="2.7.11.1"/>
    </reaction>
</comment>
<dbReference type="PROSITE" id="PS50011">
    <property type="entry name" value="PROTEIN_KINASE_DOM"/>
    <property type="match status" value="1"/>
</dbReference>
<sequence>PCVTLREFIRDSHGLTEPIARGLMRQLVVAVQHCIDRGMFHNDVHANNILVNTHTLELKLTDFGSGHLLDSDDYDSLKYIGALQFCPPEVFLRPKYYAVPTNVWALGITLYMMVNMRLPFSSVSEILQACIYTWKPDVSM</sequence>
<evidence type="ECO:0000256" key="4">
    <source>
        <dbReference type="ARBA" id="ARBA00022679"/>
    </source>
</evidence>
<protein>
    <recommendedName>
        <fullName evidence="2">non-specific serine/threonine protein kinase</fullName>
        <ecNumber evidence="2">2.7.11.1</ecNumber>
    </recommendedName>
</protein>
<evidence type="ECO:0000256" key="3">
    <source>
        <dbReference type="ARBA" id="ARBA00022527"/>
    </source>
</evidence>
<organism evidence="11 12">
    <name type="scientific">Cirrhinus mrigala</name>
    <name type="common">Mrigala</name>
    <dbReference type="NCBI Taxonomy" id="683832"/>
    <lineage>
        <taxon>Eukaryota</taxon>
        <taxon>Metazoa</taxon>
        <taxon>Chordata</taxon>
        <taxon>Craniata</taxon>
        <taxon>Vertebrata</taxon>
        <taxon>Euteleostomi</taxon>
        <taxon>Actinopterygii</taxon>
        <taxon>Neopterygii</taxon>
        <taxon>Teleostei</taxon>
        <taxon>Ostariophysi</taxon>
        <taxon>Cypriniformes</taxon>
        <taxon>Cyprinidae</taxon>
        <taxon>Labeoninae</taxon>
        <taxon>Labeonini</taxon>
        <taxon>Cirrhinus</taxon>
    </lineage>
</organism>
<dbReference type="SUPFAM" id="SSF56112">
    <property type="entry name" value="Protein kinase-like (PK-like)"/>
    <property type="match status" value="1"/>
</dbReference>
<accession>A0ABD0MC88</accession>
<dbReference type="InterPro" id="IPR051138">
    <property type="entry name" value="PIM_Ser/Thr_kinase"/>
</dbReference>
<feature type="domain" description="Protein kinase" evidence="10">
    <location>
        <begin position="1"/>
        <end position="140"/>
    </location>
</feature>
<evidence type="ECO:0000256" key="7">
    <source>
        <dbReference type="ARBA" id="ARBA00022840"/>
    </source>
</evidence>
<evidence type="ECO:0000256" key="8">
    <source>
        <dbReference type="ARBA" id="ARBA00047899"/>
    </source>
</evidence>
<feature type="non-terminal residue" evidence="11">
    <location>
        <position position="1"/>
    </location>
</feature>
<dbReference type="PANTHER" id="PTHR22984">
    <property type="entry name" value="SERINE/THREONINE-PROTEIN KINASE PIM"/>
    <property type="match status" value="1"/>
</dbReference>
<name>A0ABD0MC88_CIRMR</name>
<keyword evidence="7" id="KW-0067">ATP-binding</keyword>
<gene>
    <name evidence="11" type="ORF">M9458_058194</name>
</gene>
<dbReference type="GO" id="GO:0004674">
    <property type="term" value="F:protein serine/threonine kinase activity"/>
    <property type="evidence" value="ECO:0007669"/>
    <property type="project" value="UniProtKB-KW"/>
</dbReference>
<dbReference type="AlphaFoldDB" id="A0ABD0MC88"/>
<evidence type="ECO:0000256" key="1">
    <source>
        <dbReference type="ARBA" id="ARBA00005505"/>
    </source>
</evidence>
<evidence type="ECO:0000259" key="10">
    <source>
        <dbReference type="PROSITE" id="PS50011"/>
    </source>
</evidence>
<proteinExistence type="inferred from homology"/>
<dbReference type="EMBL" id="JAMKFB020000915">
    <property type="protein sequence ID" value="KAL0146563.1"/>
    <property type="molecule type" value="Genomic_DNA"/>
</dbReference>
<dbReference type="InterPro" id="IPR011009">
    <property type="entry name" value="Kinase-like_dom_sf"/>
</dbReference>
<keyword evidence="3" id="KW-0723">Serine/threonine-protein kinase</keyword>
<comment type="catalytic activity">
    <reaction evidence="8">
        <text>L-threonyl-[protein] + ATP = O-phospho-L-threonyl-[protein] + ADP + H(+)</text>
        <dbReference type="Rhea" id="RHEA:46608"/>
        <dbReference type="Rhea" id="RHEA-COMP:11060"/>
        <dbReference type="Rhea" id="RHEA-COMP:11605"/>
        <dbReference type="ChEBI" id="CHEBI:15378"/>
        <dbReference type="ChEBI" id="CHEBI:30013"/>
        <dbReference type="ChEBI" id="CHEBI:30616"/>
        <dbReference type="ChEBI" id="CHEBI:61977"/>
        <dbReference type="ChEBI" id="CHEBI:456216"/>
        <dbReference type="EC" id="2.7.11.1"/>
    </reaction>
</comment>